<dbReference type="Gene3D" id="1.10.260.40">
    <property type="entry name" value="lambda repressor-like DNA-binding domains"/>
    <property type="match status" value="1"/>
</dbReference>
<protein>
    <submittedName>
        <fullName evidence="2">Helix-turn-helix transcriptional regulator</fullName>
    </submittedName>
</protein>
<dbReference type="InterPro" id="IPR041413">
    <property type="entry name" value="MLTR_LBD"/>
</dbReference>
<dbReference type="Pfam" id="PF17765">
    <property type="entry name" value="MLTR_LBD"/>
    <property type="match status" value="1"/>
</dbReference>
<feature type="domain" description="HTH cro/C1-type" evidence="1">
    <location>
        <begin position="7"/>
        <end position="83"/>
    </location>
</feature>
<accession>A0ABW3GNU5</accession>
<dbReference type="Gene3D" id="3.30.450.180">
    <property type="match status" value="1"/>
</dbReference>
<comment type="caution">
    <text evidence="2">The sequence shown here is derived from an EMBL/GenBank/DDBJ whole genome shotgun (WGS) entry which is preliminary data.</text>
</comment>
<keyword evidence="3" id="KW-1185">Reference proteome</keyword>
<organism evidence="2 3">
    <name type="scientific">Methylophilus glucosoxydans</name>
    <dbReference type="NCBI Taxonomy" id="752553"/>
    <lineage>
        <taxon>Bacteria</taxon>
        <taxon>Pseudomonadati</taxon>
        <taxon>Pseudomonadota</taxon>
        <taxon>Betaproteobacteria</taxon>
        <taxon>Nitrosomonadales</taxon>
        <taxon>Methylophilaceae</taxon>
        <taxon>Methylophilus</taxon>
    </lineage>
</organism>
<dbReference type="CDD" id="cd00093">
    <property type="entry name" value="HTH_XRE"/>
    <property type="match status" value="1"/>
</dbReference>
<gene>
    <name evidence="2" type="ORF">ACFQ1T_10970</name>
</gene>
<dbReference type="SMART" id="SM00530">
    <property type="entry name" value="HTH_XRE"/>
    <property type="match status" value="1"/>
</dbReference>
<sequence length="262" mass="30185">MDSRRQELAEFLQAMRQRGSPEAFGFPSGVRRRTQGLRREEVAQLAGISATWYTWIEQAREVNVSAEALDRLANALKLSKSERSYLFDMADRRDPHAHQNQVDTAPETLVTMLKHIQIPAYIMGRTWDMLAWNTAASDLFSGLLDIEWPAGEHPNLLRFVFAHPAAKQFVVNWDMRARRLVAEFRADSRTRLEEPEIKKLIDELSNASAEFAAFWKQHDVLERQGGQRAFQHPTQGLIQYQQVTLRPVEQEHLKLVLLQPAD</sequence>
<evidence type="ECO:0000259" key="1">
    <source>
        <dbReference type="SMART" id="SM00530"/>
    </source>
</evidence>
<dbReference type="PANTHER" id="PTHR35010:SF2">
    <property type="entry name" value="BLL4672 PROTEIN"/>
    <property type="match status" value="1"/>
</dbReference>
<name>A0ABW3GNU5_9PROT</name>
<proteinExistence type="predicted"/>
<dbReference type="InterPro" id="IPR001387">
    <property type="entry name" value="Cro/C1-type_HTH"/>
</dbReference>
<evidence type="ECO:0000313" key="3">
    <source>
        <dbReference type="Proteomes" id="UP001597106"/>
    </source>
</evidence>
<dbReference type="PANTHER" id="PTHR35010">
    <property type="entry name" value="BLL4672 PROTEIN-RELATED"/>
    <property type="match status" value="1"/>
</dbReference>
<dbReference type="SUPFAM" id="SSF47413">
    <property type="entry name" value="lambda repressor-like DNA-binding domains"/>
    <property type="match status" value="1"/>
</dbReference>
<dbReference type="InterPro" id="IPR010982">
    <property type="entry name" value="Lambda_DNA-bd_dom_sf"/>
</dbReference>
<dbReference type="Proteomes" id="UP001597106">
    <property type="component" value="Unassembled WGS sequence"/>
</dbReference>
<dbReference type="EMBL" id="JBHTJW010000002">
    <property type="protein sequence ID" value="MFD0930297.1"/>
    <property type="molecule type" value="Genomic_DNA"/>
</dbReference>
<reference evidence="3" key="1">
    <citation type="journal article" date="2019" name="Int. J. Syst. Evol. Microbiol.">
        <title>The Global Catalogue of Microorganisms (GCM) 10K type strain sequencing project: providing services to taxonomists for standard genome sequencing and annotation.</title>
        <authorList>
            <consortium name="The Broad Institute Genomics Platform"/>
            <consortium name="The Broad Institute Genome Sequencing Center for Infectious Disease"/>
            <person name="Wu L."/>
            <person name="Ma J."/>
        </authorList>
    </citation>
    <scope>NUCLEOTIDE SEQUENCE [LARGE SCALE GENOMIC DNA]</scope>
    <source>
        <strain evidence="3">CCUG 59685</strain>
    </source>
</reference>
<evidence type="ECO:0000313" key="2">
    <source>
        <dbReference type="EMBL" id="MFD0930297.1"/>
    </source>
</evidence>
<dbReference type="Pfam" id="PF13560">
    <property type="entry name" value="HTH_31"/>
    <property type="match status" value="1"/>
</dbReference>
<dbReference type="RefSeq" id="WP_194746848.1">
    <property type="nucleotide sequence ID" value="NZ_JBHTJW010000002.1"/>
</dbReference>